<reference evidence="3" key="1">
    <citation type="journal article" date="2019" name="Int. J. Syst. Evol. Microbiol.">
        <title>The Global Catalogue of Microorganisms (GCM) 10K type strain sequencing project: providing services to taxonomists for standard genome sequencing and annotation.</title>
        <authorList>
            <consortium name="The Broad Institute Genomics Platform"/>
            <consortium name="The Broad Institute Genome Sequencing Center for Infectious Disease"/>
            <person name="Wu L."/>
            <person name="Ma J."/>
        </authorList>
    </citation>
    <scope>NUCLEOTIDE SEQUENCE [LARGE SCALE GENOMIC DNA]</scope>
    <source>
        <strain evidence="3">DT28</strain>
    </source>
</reference>
<feature type="region of interest" description="Disordered" evidence="1">
    <location>
        <begin position="1"/>
        <end position="20"/>
    </location>
</feature>
<organism evidence="2 3">
    <name type="scientific">Rheinheimera marina</name>
    <dbReference type="NCBI Taxonomy" id="1774958"/>
    <lineage>
        <taxon>Bacteria</taxon>
        <taxon>Pseudomonadati</taxon>
        <taxon>Pseudomonadota</taxon>
        <taxon>Gammaproteobacteria</taxon>
        <taxon>Chromatiales</taxon>
        <taxon>Chromatiaceae</taxon>
        <taxon>Rheinheimera</taxon>
    </lineage>
</organism>
<feature type="region of interest" description="Disordered" evidence="1">
    <location>
        <begin position="50"/>
        <end position="70"/>
    </location>
</feature>
<dbReference type="EMBL" id="JBHSGB010000010">
    <property type="protein sequence ID" value="MFC4655927.1"/>
    <property type="molecule type" value="Genomic_DNA"/>
</dbReference>
<protein>
    <submittedName>
        <fullName evidence="2">Uncharacterized protein</fullName>
    </submittedName>
</protein>
<evidence type="ECO:0000313" key="3">
    <source>
        <dbReference type="Proteomes" id="UP001595962"/>
    </source>
</evidence>
<sequence length="70" mass="7506">MATVSQTPANDEVKTATTASPDKVVCEQSRTTGSFIKSKRCRTVAQIEEERKDAQSAMQGIRSTTGSKGN</sequence>
<dbReference type="Proteomes" id="UP001595962">
    <property type="component" value="Unassembled WGS sequence"/>
</dbReference>
<dbReference type="RefSeq" id="WP_377334484.1">
    <property type="nucleotide sequence ID" value="NZ_JBHSGB010000010.1"/>
</dbReference>
<keyword evidence="3" id="KW-1185">Reference proteome</keyword>
<proteinExistence type="predicted"/>
<name>A0ABV9JNT3_9GAMM</name>
<evidence type="ECO:0000256" key="1">
    <source>
        <dbReference type="SAM" id="MobiDB-lite"/>
    </source>
</evidence>
<gene>
    <name evidence="2" type="ORF">ACFO3I_13000</name>
</gene>
<feature type="compositionally biased region" description="Polar residues" evidence="1">
    <location>
        <begin position="56"/>
        <end position="70"/>
    </location>
</feature>
<evidence type="ECO:0000313" key="2">
    <source>
        <dbReference type="EMBL" id="MFC4655927.1"/>
    </source>
</evidence>
<accession>A0ABV9JNT3</accession>
<comment type="caution">
    <text evidence="2">The sequence shown here is derived from an EMBL/GenBank/DDBJ whole genome shotgun (WGS) entry which is preliminary data.</text>
</comment>